<evidence type="ECO:0000256" key="1">
    <source>
        <dbReference type="ARBA" id="ARBA00022884"/>
    </source>
</evidence>
<proteinExistence type="predicted"/>
<sequence length="195" mass="20020">MATQSSPPQDYEPGKLFVGGLDFGTSETSLEEKFSQFGTVTECKIITDRETGRSRGFGFIKFDTPDEADAARNAMQFQQLDGRTIRVDYASAKRGGGGGGSYGGSYGRGRGGFRGGGRGRGYNNSGRAYYGGGGGSNYYGGGGSNYYGGGGQYQSDYGGGDSYGGSYGGQSYGGGGSYGGSYGGGYEGGSYEGSY</sequence>
<feature type="domain" description="RRM" evidence="3">
    <location>
        <begin position="14"/>
        <end position="92"/>
    </location>
</feature>
<dbReference type="Pfam" id="PF00076">
    <property type="entry name" value="RRM_1"/>
    <property type="match status" value="1"/>
</dbReference>
<dbReference type="InterPro" id="IPR035979">
    <property type="entry name" value="RBD_domain_sf"/>
</dbReference>
<dbReference type="Proteomes" id="UP000515135">
    <property type="component" value="Unplaced"/>
</dbReference>
<dbReference type="KEGG" id="bbel:109485070"/>
<dbReference type="GO" id="GO:0003723">
    <property type="term" value="F:RNA binding"/>
    <property type="evidence" value="ECO:0007669"/>
    <property type="project" value="UniProtKB-UniRule"/>
</dbReference>
<dbReference type="OrthoDB" id="4207594at2759"/>
<dbReference type="PANTHER" id="PTHR48027">
    <property type="entry name" value="HETEROGENEOUS NUCLEAR RIBONUCLEOPROTEIN 87F-RELATED"/>
    <property type="match status" value="1"/>
</dbReference>
<protein>
    <submittedName>
        <fullName evidence="5">Glycine-rich RNA-binding, abscisic acid-inducible protein-like</fullName>
    </submittedName>
</protein>
<accession>A0A6P5ALY2</accession>
<dbReference type="InterPro" id="IPR052462">
    <property type="entry name" value="SLIRP/GR-RBP-like"/>
</dbReference>
<keyword evidence="4" id="KW-1185">Reference proteome</keyword>
<dbReference type="InterPro" id="IPR000504">
    <property type="entry name" value="RRM_dom"/>
</dbReference>
<dbReference type="InterPro" id="IPR012677">
    <property type="entry name" value="Nucleotide-bd_a/b_plait_sf"/>
</dbReference>
<dbReference type="Gene3D" id="3.30.70.330">
    <property type="match status" value="1"/>
</dbReference>
<keyword evidence="1 2" id="KW-0694">RNA-binding</keyword>
<evidence type="ECO:0000313" key="4">
    <source>
        <dbReference type="Proteomes" id="UP000515135"/>
    </source>
</evidence>
<dbReference type="SMART" id="SM00360">
    <property type="entry name" value="RRM"/>
    <property type="match status" value="1"/>
</dbReference>
<dbReference type="SUPFAM" id="SSF54928">
    <property type="entry name" value="RNA-binding domain, RBD"/>
    <property type="match status" value="1"/>
</dbReference>
<dbReference type="PROSITE" id="PS50102">
    <property type="entry name" value="RRM"/>
    <property type="match status" value="1"/>
</dbReference>
<reference evidence="5" key="1">
    <citation type="submission" date="2025-08" db="UniProtKB">
        <authorList>
            <consortium name="RefSeq"/>
        </authorList>
    </citation>
    <scope>IDENTIFICATION</scope>
    <source>
        <tissue evidence="5">Gonad</tissue>
    </source>
</reference>
<organism evidence="4 5">
    <name type="scientific">Branchiostoma belcheri</name>
    <name type="common">Amphioxus</name>
    <dbReference type="NCBI Taxonomy" id="7741"/>
    <lineage>
        <taxon>Eukaryota</taxon>
        <taxon>Metazoa</taxon>
        <taxon>Chordata</taxon>
        <taxon>Cephalochordata</taxon>
        <taxon>Leptocardii</taxon>
        <taxon>Amphioxiformes</taxon>
        <taxon>Branchiostomatidae</taxon>
        <taxon>Branchiostoma</taxon>
    </lineage>
</organism>
<evidence type="ECO:0000259" key="3">
    <source>
        <dbReference type="PROSITE" id="PS50102"/>
    </source>
</evidence>
<gene>
    <name evidence="5" type="primary">LOC109485070</name>
</gene>
<dbReference type="RefSeq" id="XP_019644057.1">
    <property type="nucleotide sequence ID" value="XM_019788498.1"/>
</dbReference>
<evidence type="ECO:0000256" key="2">
    <source>
        <dbReference type="PROSITE-ProRule" id="PRU00176"/>
    </source>
</evidence>
<dbReference type="GeneID" id="109485070"/>
<evidence type="ECO:0000313" key="5">
    <source>
        <dbReference type="RefSeq" id="XP_019644057.1"/>
    </source>
</evidence>
<name>A0A6P5ALY2_BRABE</name>
<dbReference type="AlphaFoldDB" id="A0A6P5ALY2"/>